<dbReference type="Proteomes" id="UP000732377">
    <property type="component" value="Unassembled WGS sequence"/>
</dbReference>
<proteinExistence type="predicted"/>
<evidence type="ECO:0000313" key="3">
    <source>
        <dbReference type="Proteomes" id="UP000732377"/>
    </source>
</evidence>
<gene>
    <name evidence="2" type="ORF">CWE10_12565</name>
</gene>
<sequence>MLVATDPRQREKLVRLANETAERLGPALTDRSAGDKKIGLTQLRALADACHRAVVEAEIEAFLAYQEGRGIKETKRGKKDRGPRDLRGERPDQHGEIEREGWAALVAVRSPDGRGVQERSAADVVLEAMRRAVDHLPADAHRERLDTLALFFGYLYRAAVAVTAGQKEGAR</sequence>
<name>A0A953I9R3_SYMTR</name>
<evidence type="ECO:0000313" key="2">
    <source>
        <dbReference type="EMBL" id="MBY6277023.1"/>
    </source>
</evidence>
<dbReference type="AlphaFoldDB" id="A0A953I9R3"/>
<protein>
    <submittedName>
        <fullName evidence="2">Uncharacterized protein</fullName>
    </submittedName>
</protein>
<dbReference type="RefSeq" id="WP_273380150.1">
    <property type="nucleotide sequence ID" value="NZ_PIUK01000130.1"/>
</dbReference>
<accession>A0A953I9R3</accession>
<feature type="region of interest" description="Disordered" evidence="1">
    <location>
        <begin position="72"/>
        <end position="96"/>
    </location>
</feature>
<comment type="caution">
    <text evidence="2">The sequence shown here is derived from an EMBL/GenBank/DDBJ whole genome shotgun (WGS) entry which is preliminary data.</text>
</comment>
<dbReference type="EMBL" id="PIUK01000130">
    <property type="protein sequence ID" value="MBY6277023.1"/>
    <property type="molecule type" value="Genomic_DNA"/>
</dbReference>
<evidence type="ECO:0000256" key="1">
    <source>
        <dbReference type="SAM" id="MobiDB-lite"/>
    </source>
</evidence>
<reference evidence="2" key="1">
    <citation type="submission" date="2017-11" db="EMBL/GenBank/DDBJ databases">
        <title>Three new genomes from thermophilic consortium.</title>
        <authorList>
            <person name="Quaggio R."/>
            <person name="Amgarten D."/>
            <person name="Setubal J.C."/>
        </authorList>
    </citation>
    <scope>NUCLEOTIDE SEQUENCE</scope>
    <source>
        <strain evidence="2">ZCTH01-B2</strain>
    </source>
</reference>
<organism evidence="2 3">
    <name type="scientific">Symbiobacterium thermophilum</name>
    <dbReference type="NCBI Taxonomy" id="2734"/>
    <lineage>
        <taxon>Bacteria</taxon>
        <taxon>Bacillati</taxon>
        <taxon>Bacillota</taxon>
        <taxon>Clostridia</taxon>
        <taxon>Eubacteriales</taxon>
        <taxon>Symbiobacteriaceae</taxon>
        <taxon>Symbiobacterium</taxon>
    </lineage>
</organism>